<dbReference type="EMBL" id="LXWW01000248">
    <property type="protein sequence ID" value="OAO14394.1"/>
    <property type="molecule type" value="Genomic_DNA"/>
</dbReference>
<accession>A0A196SEH4</accession>
<keyword evidence="2" id="KW-1185">Reference proteome</keyword>
<feature type="non-terminal residue" evidence="1">
    <location>
        <position position="1"/>
    </location>
</feature>
<protein>
    <submittedName>
        <fullName evidence="1">Uncharacterized protein</fullName>
    </submittedName>
</protein>
<organism evidence="1 2">
    <name type="scientific">Blastocystis sp. subtype 1 (strain ATCC 50177 / NandII)</name>
    <dbReference type="NCBI Taxonomy" id="478820"/>
    <lineage>
        <taxon>Eukaryota</taxon>
        <taxon>Sar</taxon>
        <taxon>Stramenopiles</taxon>
        <taxon>Bigyra</taxon>
        <taxon>Opalozoa</taxon>
        <taxon>Opalinata</taxon>
        <taxon>Blastocystidae</taxon>
        <taxon>Blastocystis</taxon>
    </lineage>
</organism>
<proteinExistence type="predicted"/>
<sequence length="1753" mass="190323">VPLVGAANRVVVGIPKTFVVEGSWIQEDDEVFLKNAEAQTPAVKVDANSTFTLDFAEAYSAEPMKVNYRFNSMPVMEYAMSIQQSYVQSTTLSGETNYAVYGIPITVESVGNGFSDADRLYFVEYQNDCAVDGGFTQAFQLQTVSSSAVTAVVTLNELAAGKEVKLCYAFGDEGAIAISSMIHVIRLDDIVVVGGGSKNVAVAGQVKDVTVSGLYLRMGDRITFHATADCASTPVASFPVREIDGVFETSYYFTEGSNGAPYTMCYHYGSYAANVRMYPEFSVVVKKFTGFLDSLVDNEISYFVARNPKPVRVVTDGFAAGDKLAFTASTCSELLTLSVAGAPATSVVLSTTLVSVDIFDEVASGEVKVCYKFGEEPFALVQTPYVLYSLTVSEAAGYSVDSIVAGEPKTFLVNRAHPNRDDRFYFVPQDATSCDESERVTDPFFPGEKVEVEIMATIPSNNTYYQLCYVFAGEETQLLGANGPYSPPKWQLMVKGVTEFASGVAVAAMEKDVPVTIFGVAEEDDVFFASGEGCEARLDAVVELSSSALRVLFDRGAPLTTYHLCYTFLGNAVKSYPAFTLSVVELQSVTSAAGEGNTAIWLRPKSLTFAGVGVAAGDRVKFVPFGAGCETAVEFMKDAVTHETVPYYELDAERAITAYFSQESTEAEPYELCYQFGEESWMNYGPSGVYGANSTFTMVVFGRPEVTALAGDKDVFVKDVPKTLTFVGVLITDNDRVKVVAGASCDASALAAKFDNMALGESRALTFTFDVYTEEMMMCFRFAEDSTYVPLFPITVKVLNAAFFLTGHPEVVVARQPKTVTFTGEGLSTSDKARFSFGECAAAAYEFDVTQAEAFQAEVLIPTATSSAPLTLCYVFGNEPAVQYAFFHFSVRGVNELTIVDHPDHSVNVILAGETLEGQLEAVGAAAGDKVLFVPRGVECSPENAVKTQVLASSLRVSYAFSEAESDKAYDFCYVFDSAGVSEAPIKYDEYAFTVRQMPALTAENAGHSSNGAVVSVPKTFVVSTQMASVGDFVVLSAAADACAGESAQFFPVQEDKTVTIHLEASSAEALMMCYQFANWTRLFQLGTFTPKSVVSFGPTDPTRVVIANVPKEYTLDIHGAAESDKAKMVLGADCEEGEWQSVVNGKVVFTLPLAATPYRLCYKFADEAPVLYEQFNVTVFYLSEIQIDDGARNDALLFLEDNALRFHGVTFPGDKIAVLANPLNLPQEEFSNDDCLGDRLTLEDYIDKEADGAYHVSVRTGGSVLICYLFDGETRPFLTNFNLLVLGVSVPAVVSNGVELGTSTNLWAVRDVPAQLRVFSPDVVLEARFKWVAANATDCEGPDVNGDAEGGEMVYDYEAGLMVGQFTFADVTEEKYKLCYAFSGKKWVFVSLQSEGDVYPPITAESRGLLSLTDLSGKDFLQILPNVPTQWMAVVANAKPGDRMRLVSGIRCDVRAEVVAEAAVDGYMVEWNVETVLPEVHVCYGYSNEDSVELEDHFWVMYDQYPVDVMYVSGVSSLGNKHIAVVGVPKTYEFAGSHIEALDTVFFVPVDARCDNATSVVEAPVVNGTAVVLFAEPVEATLKMCVWFVDQAPVSVTPSGENILELKTVEVTAMESLEGYNNLAAVKTQRKHFRLLGTHTEMVQSVIFTTTTCDNVFAQFPAEEGAFVGLFNDHSEGESLKLCVKLVGEEPYETDIALLLKSLETISVNKGDSRVLLWGDQKTFTFSGYGVNAEEDEARFVLASSVKDEDDE</sequence>
<comment type="caution">
    <text evidence="1">The sequence shown here is derived from an EMBL/GenBank/DDBJ whole genome shotgun (WGS) entry which is preliminary data.</text>
</comment>
<evidence type="ECO:0000313" key="2">
    <source>
        <dbReference type="Proteomes" id="UP000078348"/>
    </source>
</evidence>
<gene>
    <name evidence="1" type="ORF">AV274_3908</name>
</gene>
<name>A0A196SEH4_BLAHN</name>
<dbReference type="Proteomes" id="UP000078348">
    <property type="component" value="Unassembled WGS sequence"/>
</dbReference>
<evidence type="ECO:0000313" key="1">
    <source>
        <dbReference type="EMBL" id="OAO14394.1"/>
    </source>
</evidence>
<reference evidence="1 2" key="1">
    <citation type="submission" date="2016-05" db="EMBL/GenBank/DDBJ databases">
        <title>Nuclear genome of Blastocystis sp. subtype 1 NandII.</title>
        <authorList>
            <person name="Gentekaki E."/>
            <person name="Curtis B."/>
            <person name="Stairs C."/>
            <person name="Eme L."/>
            <person name="Herman E."/>
            <person name="Klimes V."/>
            <person name="Arias M.C."/>
            <person name="Elias M."/>
            <person name="Hilliou F."/>
            <person name="Klute M."/>
            <person name="Malik S.-B."/>
            <person name="Pightling A."/>
            <person name="Rachubinski R."/>
            <person name="Salas D."/>
            <person name="Schlacht A."/>
            <person name="Suga H."/>
            <person name="Archibald J."/>
            <person name="Ball S.G."/>
            <person name="Clark G."/>
            <person name="Dacks J."/>
            <person name="Van Der Giezen M."/>
            <person name="Tsaousis A."/>
            <person name="Roger A."/>
        </authorList>
    </citation>
    <scope>NUCLEOTIDE SEQUENCE [LARGE SCALE GENOMIC DNA]</scope>
    <source>
        <strain evidence="2">ATCC 50177 / NandII</strain>
    </source>
</reference>
<dbReference type="OrthoDB" id="189362at2759"/>